<name>A0A7X5QYL0_9MICO</name>
<keyword evidence="1" id="KW-0812">Transmembrane</keyword>
<keyword evidence="3" id="KW-0540">Nuclease</keyword>
<keyword evidence="1" id="KW-0472">Membrane</keyword>
<feature type="transmembrane region" description="Helical" evidence="1">
    <location>
        <begin position="301"/>
        <end position="321"/>
    </location>
</feature>
<dbReference type="RefSeq" id="WP_167146813.1">
    <property type="nucleotide sequence ID" value="NZ_JAAMOX010000001.1"/>
</dbReference>
<feature type="transmembrane region" description="Helical" evidence="1">
    <location>
        <begin position="53"/>
        <end position="74"/>
    </location>
</feature>
<feature type="transmembrane region" description="Helical" evidence="1">
    <location>
        <begin position="80"/>
        <end position="98"/>
    </location>
</feature>
<keyword evidence="3" id="KW-0255">Endonuclease</keyword>
<dbReference type="Pfam" id="PF03372">
    <property type="entry name" value="Exo_endo_phos"/>
    <property type="match status" value="1"/>
</dbReference>
<feature type="transmembrane region" description="Helical" evidence="1">
    <location>
        <begin position="146"/>
        <end position="165"/>
    </location>
</feature>
<feature type="transmembrane region" description="Helical" evidence="1">
    <location>
        <begin position="105"/>
        <end position="126"/>
    </location>
</feature>
<protein>
    <submittedName>
        <fullName evidence="3">Endonuclease/exonuclease/phosphatase family metal-dependent hydrolase</fullName>
    </submittedName>
</protein>
<keyword evidence="3" id="KW-0269">Exonuclease</keyword>
<feature type="transmembrane region" description="Helical" evidence="1">
    <location>
        <begin position="20"/>
        <end position="41"/>
    </location>
</feature>
<dbReference type="Proteomes" id="UP000541033">
    <property type="component" value="Unassembled WGS sequence"/>
</dbReference>
<accession>A0A7X5QYL0</accession>
<keyword evidence="1" id="KW-1133">Transmembrane helix</keyword>
<evidence type="ECO:0000259" key="2">
    <source>
        <dbReference type="Pfam" id="PF03372"/>
    </source>
</evidence>
<evidence type="ECO:0000313" key="4">
    <source>
        <dbReference type="Proteomes" id="UP000541033"/>
    </source>
</evidence>
<evidence type="ECO:0000313" key="3">
    <source>
        <dbReference type="EMBL" id="NIH52366.1"/>
    </source>
</evidence>
<organism evidence="3 4">
    <name type="scientific">Lysinibacter cavernae</name>
    <dbReference type="NCBI Taxonomy" id="1640652"/>
    <lineage>
        <taxon>Bacteria</taxon>
        <taxon>Bacillati</taxon>
        <taxon>Actinomycetota</taxon>
        <taxon>Actinomycetes</taxon>
        <taxon>Micrococcales</taxon>
        <taxon>Microbacteriaceae</taxon>
        <taxon>Lysinibacter</taxon>
    </lineage>
</organism>
<feature type="domain" description="Endonuclease/exonuclease/phosphatase" evidence="2">
    <location>
        <begin position="495"/>
        <end position="706"/>
    </location>
</feature>
<feature type="transmembrane region" description="Helical" evidence="1">
    <location>
        <begin position="359"/>
        <end position="378"/>
    </location>
</feature>
<dbReference type="PANTHER" id="PTHR14859:SF1">
    <property type="entry name" value="PGAP2-INTERACTING PROTEIN"/>
    <property type="match status" value="1"/>
</dbReference>
<dbReference type="SUPFAM" id="SSF56219">
    <property type="entry name" value="DNase I-like"/>
    <property type="match status" value="1"/>
</dbReference>
<dbReference type="EMBL" id="JAAMOX010000001">
    <property type="protein sequence ID" value="NIH52366.1"/>
    <property type="molecule type" value="Genomic_DNA"/>
</dbReference>
<dbReference type="AlphaFoldDB" id="A0A7X5QYL0"/>
<keyword evidence="4" id="KW-1185">Reference proteome</keyword>
<dbReference type="InterPro" id="IPR036691">
    <property type="entry name" value="Endo/exonu/phosph_ase_sf"/>
</dbReference>
<feature type="transmembrane region" description="Helical" evidence="1">
    <location>
        <begin position="431"/>
        <end position="452"/>
    </location>
</feature>
<sequence>MSTTTDNPAAARVTSPPFPGVAVAAAMLLLLAGFQTLRAFLPSVIWYLGDSLSVPLLVLTALAVFASGLLVPLLRRFTSALTLFSLAGFVLIGARVVLQFSGSAPIDLVASSLGVASLMVILTTLVNGLPLQKADNGSDSRGRVSLVALSLGLALLADTAIRIGLGNYDLVWHRDPGSTVIVVVVALAALTLVTHNWTSVHKILPALNEAKVPGARSSLIAESAPTSAYGAASIGLTLMAVLTAAANQQAIGVAANPASAAIEGSAIEIPWLSGLVAVLGPAVGLGLGLWGTTRGRRPARWFSIVSGGVAILMSGALLAGFSLWGAALPVLGASLVCAIILALRPVPRTNSLHATWPRSVAVFLGFVGYLALSLAALYDVTEAVPVAGLVAGVCAIVAALRLGEVPVGLASGSGPNALRDEAGRFGLTGRVVVASITLVAVAVTCVGAIAYAPPSLPPARDHSSSTTTHTSSEPAQITVMTLNLHQGLDANTHVNLGGLVDLVRTQDPDILAVQEVNRGRANNGYNDVLAVLAAELDLPFLYGTNSPDGLYGNALLSRLPVTDWEYHHFDASSGERRGMLEATLSVAGTAEGPSTDLTVLVTHLDHVSGDDNVRGAQLDELNAIWDGRAPAILLGDFNTTPESPELAALGERGWTDALAQYGDPTATTFWGAPGGSEPESRLDYVFVTPGITVERVASVDSKASDHKPIVARVSVR</sequence>
<dbReference type="Gene3D" id="3.60.10.10">
    <property type="entry name" value="Endonuclease/exonuclease/phosphatase"/>
    <property type="match status" value="1"/>
</dbReference>
<evidence type="ECO:0000256" key="1">
    <source>
        <dbReference type="SAM" id="Phobius"/>
    </source>
</evidence>
<gene>
    <name evidence="3" type="ORF">FHX76_000234</name>
</gene>
<feature type="transmembrane region" description="Helical" evidence="1">
    <location>
        <begin position="384"/>
        <end position="410"/>
    </location>
</feature>
<dbReference type="PANTHER" id="PTHR14859">
    <property type="entry name" value="CALCOFLUOR WHITE HYPERSENSITIVE PROTEIN PRECURSOR"/>
    <property type="match status" value="1"/>
</dbReference>
<comment type="caution">
    <text evidence="3">The sequence shown here is derived from an EMBL/GenBank/DDBJ whole genome shotgun (WGS) entry which is preliminary data.</text>
</comment>
<dbReference type="GO" id="GO:0004527">
    <property type="term" value="F:exonuclease activity"/>
    <property type="evidence" value="ECO:0007669"/>
    <property type="project" value="UniProtKB-KW"/>
</dbReference>
<dbReference type="GO" id="GO:0016020">
    <property type="term" value="C:membrane"/>
    <property type="evidence" value="ECO:0007669"/>
    <property type="project" value="GOC"/>
</dbReference>
<feature type="transmembrane region" description="Helical" evidence="1">
    <location>
        <begin position="327"/>
        <end position="347"/>
    </location>
</feature>
<dbReference type="InterPro" id="IPR005135">
    <property type="entry name" value="Endo/exonuclease/phosphatase"/>
</dbReference>
<dbReference type="GO" id="GO:0004519">
    <property type="term" value="F:endonuclease activity"/>
    <property type="evidence" value="ECO:0007669"/>
    <property type="project" value="UniProtKB-KW"/>
</dbReference>
<dbReference type="GO" id="GO:0006506">
    <property type="term" value="P:GPI anchor biosynthetic process"/>
    <property type="evidence" value="ECO:0007669"/>
    <property type="project" value="TreeGrafter"/>
</dbReference>
<proteinExistence type="predicted"/>
<keyword evidence="3" id="KW-0378">Hydrolase</keyword>
<reference evidence="3 4" key="1">
    <citation type="submission" date="2020-02" db="EMBL/GenBank/DDBJ databases">
        <title>Sequencing the genomes of 1000 actinobacteria strains.</title>
        <authorList>
            <person name="Klenk H.-P."/>
        </authorList>
    </citation>
    <scope>NUCLEOTIDE SEQUENCE [LARGE SCALE GENOMIC DNA]</scope>
    <source>
        <strain evidence="3 4">DSM 27960</strain>
    </source>
</reference>
<dbReference type="InterPro" id="IPR051916">
    <property type="entry name" value="GPI-anchor_lipid_remodeler"/>
</dbReference>
<feature type="transmembrane region" description="Helical" evidence="1">
    <location>
        <begin position="269"/>
        <end position="289"/>
    </location>
</feature>
<feature type="transmembrane region" description="Helical" evidence="1">
    <location>
        <begin position="177"/>
        <end position="197"/>
    </location>
</feature>